<dbReference type="SUPFAM" id="SSF103506">
    <property type="entry name" value="Mitochondrial carrier"/>
    <property type="match status" value="1"/>
</dbReference>
<protein>
    <recommendedName>
        <fullName evidence="12">Mitochondrial carrier protein</fullName>
    </recommendedName>
</protein>
<dbReference type="EMBL" id="JAVIJP010000005">
    <property type="protein sequence ID" value="KAL3652065.1"/>
    <property type="molecule type" value="Genomic_DNA"/>
</dbReference>
<evidence type="ECO:0000256" key="8">
    <source>
        <dbReference type="PROSITE-ProRule" id="PRU00282"/>
    </source>
</evidence>
<dbReference type="AlphaFoldDB" id="A0ABD3ECA4"/>
<evidence type="ECO:0000256" key="3">
    <source>
        <dbReference type="ARBA" id="ARBA00022448"/>
    </source>
</evidence>
<evidence type="ECO:0000256" key="1">
    <source>
        <dbReference type="ARBA" id="ARBA00004141"/>
    </source>
</evidence>
<sequence length="325" mass="34735">MWVFRIANSTILRHFFSVLGGKRGSANGFSTNLKFARIGGVSKTLGNNEIGNVWGTNDGKEASRSLWSEAAAVPSVDSVLRSALAGGLSCALSTAIMHPVDTVKVILRVLLSAEEVVISLVLRHGLFRAQRKFDPARSNSCHFPSWWSPARLAGSFILPPALHGLRTGICEASKLVLVNVAPTLPEMQVESVASFCGTFLGTAMRIPCEVLKQRLQAGLFENVGQAIVGTWRQDGLAGFFRGTGATLCREIPFYVAGMGLYAESKKAVQRVIGRELQPWETVAVGAISGGLTAVLTTPIDVIKTKMMIATQGQPATLSVIVVSIL</sequence>
<gene>
    <name evidence="10" type="ORF">CASFOL_001746</name>
</gene>
<comment type="similarity">
    <text evidence="2 9">Belongs to the mitochondrial carrier (TC 2.A.29) family.</text>
</comment>
<dbReference type="PANTHER" id="PTHR45667">
    <property type="entry name" value="S-ADENOSYLMETHIONINE MITOCHONDRIAL CARRIER PROTEIN"/>
    <property type="match status" value="1"/>
</dbReference>
<evidence type="ECO:0008006" key="12">
    <source>
        <dbReference type="Google" id="ProtNLM"/>
    </source>
</evidence>
<evidence type="ECO:0000256" key="4">
    <source>
        <dbReference type="ARBA" id="ARBA00022692"/>
    </source>
</evidence>
<proteinExistence type="inferred from homology"/>
<name>A0ABD3ECA4_9LAMI</name>
<dbReference type="Proteomes" id="UP001632038">
    <property type="component" value="Unassembled WGS sequence"/>
</dbReference>
<dbReference type="Gene3D" id="1.50.40.10">
    <property type="entry name" value="Mitochondrial carrier domain"/>
    <property type="match status" value="1"/>
</dbReference>
<organism evidence="10 11">
    <name type="scientific">Castilleja foliolosa</name>
    <dbReference type="NCBI Taxonomy" id="1961234"/>
    <lineage>
        <taxon>Eukaryota</taxon>
        <taxon>Viridiplantae</taxon>
        <taxon>Streptophyta</taxon>
        <taxon>Embryophyta</taxon>
        <taxon>Tracheophyta</taxon>
        <taxon>Spermatophyta</taxon>
        <taxon>Magnoliopsida</taxon>
        <taxon>eudicotyledons</taxon>
        <taxon>Gunneridae</taxon>
        <taxon>Pentapetalae</taxon>
        <taxon>asterids</taxon>
        <taxon>lamiids</taxon>
        <taxon>Lamiales</taxon>
        <taxon>Orobanchaceae</taxon>
        <taxon>Pedicularideae</taxon>
        <taxon>Castillejinae</taxon>
        <taxon>Castilleja</taxon>
    </lineage>
</organism>
<evidence type="ECO:0000313" key="10">
    <source>
        <dbReference type="EMBL" id="KAL3652065.1"/>
    </source>
</evidence>
<keyword evidence="6" id="KW-1133">Transmembrane helix</keyword>
<dbReference type="InterPro" id="IPR023395">
    <property type="entry name" value="MCP_dom_sf"/>
</dbReference>
<dbReference type="InterPro" id="IPR018108">
    <property type="entry name" value="MCP_transmembrane"/>
</dbReference>
<accession>A0ABD3ECA4</accession>
<evidence type="ECO:0000256" key="2">
    <source>
        <dbReference type="ARBA" id="ARBA00006375"/>
    </source>
</evidence>
<evidence type="ECO:0000256" key="7">
    <source>
        <dbReference type="ARBA" id="ARBA00023136"/>
    </source>
</evidence>
<dbReference type="Pfam" id="PF00153">
    <property type="entry name" value="Mito_carr"/>
    <property type="match status" value="2"/>
</dbReference>
<comment type="subcellular location">
    <subcellularLocation>
        <location evidence="1">Membrane</location>
        <topology evidence="1">Multi-pass membrane protein</topology>
    </subcellularLocation>
</comment>
<dbReference type="PRINTS" id="PR00926">
    <property type="entry name" value="MITOCARRIER"/>
</dbReference>
<dbReference type="GO" id="GO:0016020">
    <property type="term" value="C:membrane"/>
    <property type="evidence" value="ECO:0007669"/>
    <property type="project" value="UniProtKB-SubCell"/>
</dbReference>
<evidence type="ECO:0000256" key="5">
    <source>
        <dbReference type="ARBA" id="ARBA00022737"/>
    </source>
</evidence>
<dbReference type="PROSITE" id="PS50920">
    <property type="entry name" value="SOLCAR"/>
    <property type="match status" value="1"/>
</dbReference>
<keyword evidence="5" id="KW-0677">Repeat</keyword>
<keyword evidence="4 8" id="KW-0812">Transmembrane</keyword>
<reference evidence="11" key="1">
    <citation type="journal article" date="2024" name="IScience">
        <title>Strigolactones Initiate the Formation of Haustorium-like Structures in Castilleja.</title>
        <authorList>
            <person name="Buerger M."/>
            <person name="Peterson D."/>
            <person name="Chory J."/>
        </authorList>
    </citation>
    <scope>NUCLEOTIDE SEQUENCE [LARGE SCALE GENOMIC DNA]</scope>
</reference>
<comment type="caution">
    <text evidence="10">The sequence shown here is derived from an EMBL/GenBank/DDBJ whole genome shotgun (WGS) entry which is preliminary data.</text>
</comment>
<evidence type="ECO:0000256" key="9">
    <source>
        <dbReference type="RuleBase" id="RU000488"/>
    </source>
</evidence>
<evidence type="ECO:0000313" key="11">
    <source>
        <dbReference type="Proteomes" id="UP001632038"/>
    </source>
</evidence>
<feature type="repeat" description="Solcar" evidence="8">
    <location>
        <begin position="185"/>
        <end position="267"/>
    </location>
</feature>
<keyword evidence="11" id="KW-1185">Reference proteome</keyword>
<dbReference type="InterPro" id="IPR002067">
    <property type="entry name" value="MCP"/>
</dbReference>
<evidence type="ECO:0000256" key="6">
    <source>
        <dbReference type="ARBA" id="ARBA00022989"/>
    </source>
</evidence>
<keyword evidence="7 8" id="KW-0472">Membrane</keyword>
<keyword evidence="3 9" id="KW-0813">Transport</keyword>